<dbReference type="PANTHER" id="PTHR11070:SF23">
    <property type="entry name" value="RECBCD ENZYME SUBUNIT RECB"/>
    <property type="match status" value="1"/>
</dbReference>
<dbReference type="InterPro" id="IPR014017">
    <property type="entry name" value="DNA_helicase_UvrD-like_C"/>
</dbReference>
<dbReference type="InterPro" id="IPR011335">
    <property type="entry name" value="Restrct_endonuc-II-like"/>
</dbReference>
<keyword evidence="18" id="KW-1185">Reference proteome</keyword>
<dbReference type="GO" id="GO:0000725">
    <property type="term" value="P:recombinational repair"/>
    <property type="evidence" value="ECO:0007669"/>
    <property type="project" value="TreeGrafter"/>
</dbReference>
<evidence type="ECO:0000256" key="4">
    <source>
        <dbReference type="ARBA" id="ARBA00022801"/>
    </source>
</evidence>
<comment type="catalytic activity">
    <reaction evidence="11">
        <text>Couples ATP hydrolysis with the unwinding of duplex DNA by translocating in the 3'-5' direction.</text>
        <dbReference type="EC" id="5.6.2.4"/>
    </reaction>
</comment>
<keyword evidence="5 14" id="KW-0347">Helicase</keyword>
<evidence type="ECO:0000256" key="13">
    <source>
        <dbReference type="ARBA" id="ARBA00048988"/>
    </source>
</evidence>
<evidence type="ECO:0000259" key="15">
    <source>
        <dbReference type="PROSITE" id="PS51198"/>
    </source>
</evidence>
<dbReference type="GO" id="GO:0005829">
    <property type="term" value="C:cytosol"/>
    <property type="evidence" value="ECO:0007669"/>
    <property type="project" value="TreeGrafter"/>
</dbReference>
<dbReference type="PROSITE" id="PS51217">
    <property type="entry name" value="UVRD_HELICASE_CTER"/>
    <property type="match status" value="1"/>
</dbReference>
<dbReference type="Proteomes" id="UP000601171">
    <property type="component" value="Unassembled WGS sequence"/>
</dbReference>
<dbReference type="Pfam" id="PF00580">
    <property type="entry name" value="UvrD-helicase"/>
    <property type="match status" value="1"/>
</dbReference>
<evidence type="ECO:0000256" key="7">
    <source>
        <dbReference type="ARBA" id="ARBA00022840"/>
    </source>
</evidence>
<dbReference type="EC" id="5.6.2.4" evidence="12"/>
<evidence type="ECO:0000256" key="6">
    <source>
        <dbReference type="ARBA" id="ARBA00022839"/>
    </source>
</evidence>
<dbReference type="InterPro" id="IPR038726">
    <property type="entry name" value="PDDEXK_AddAB-type"/>
</dbReference>
<dbReference type="GO" id="GO:0004527">
    <property type="term" value="F:exonuclease activity"/>
    <property type="evidence" value="ECO:0007669"/>
    <property type="project" value="UniProtKB-KW"/>
</dbReference>
<evidence type="ECO:0000256" key="10">
    <source>
        <dbReference type="ARBA" id="ARBA00023235"/>
    </source>
</evidence>
<feature type="binding site" evidence="14">
    <location>
        <begin position="27"/>
        <end position="34"/>
    </location>
    <ligand>
        <name>ATP</name>
        <dbReference type="ChEBI" id="CHEBI:30616"/>
    </ligand>
</feature>
<keyword evidence="1" id="KW-0540">Nuclease</keyword>
<dbReference type="AlphaFoldDB" id="A0A926ESF1"/>
<keyword evidence="6" id="KW-0269">Exonuclease</keyword>
<dbReference type="Pfam" id="PF12705">
    <property type="entry name" value="PDDEXK_1"/>
    <property type="match status" value="1"/>
</dbReference>
<dbReference type="InterPro" id="IPR000212">
    <property type="entry name" value="DNA_helicase_UvrD/REP"/>
</dbReference>
<organism evidence="17 18">
    <name type="scientific">Paratissierella segnis</name>
    <dbReference type="NCBI Taxonomy" id="2763679"/>
    <lineage>
        <taxon>Bacteria</taxon>
        <taxon>Bacillati</taxon>
        <taxon>Bacillota</taxon>
        <taxon>Tissierellia</taxon>
        <taxon>Tissierellales</taxon>
        <taxon>Tissierellaceae</taxon>
        <taxon>Paratissierella</taxon>
    </lineage>
</organism>
<reference evidence="17" key="1">
    <citation type="submission" date="2020-08" db="EMBL/GenBank/DDBJ databases">
        <title>Genome public.</title>
        <authorList>
            <person name="Liu C."/>
            <person name="Sun Q."/>
        </authorList>
    </citation>
    <scope>NUCLEOTIDE SEQUENCE</scope>
    <source>
        <strain evidence="17">BX21</strain>
    </source>
</reference>
<dbReference type="GO" id="GO:0043138">
    <property type="term" value="F:3'-5' DNA helicase activity"/>
    <property type="evidence" value="ECO:0007669"/>
    <property type="project" value="UniProtKB-EC"/>
</dbReference>
<dbReference type="InterPro" id="IPR011604">
    <property type="entry name" value="PDDEXK-like_dom_sf"/>
</dbReference>
<keyword evidence="4 14" id="KW-0378">Hydrolase</keyword>
<dbReference type="Pfam" id="PF13361">
    <property type="entry name" value="UvrD_C"/>
    <property type="match status" value="1"/>
</dbReference>
<evidence type="ECO:0000256" key="8">
    <source>
        <dbReference type="ARBA" id="ARBA00023125"/>
    </source>
</evidence>
<dbReference type="SUPFAM" id="SSF52980">
    <property type="entry name" value="Restriction endonuclease-like"/>
    <property type="match status" value="1"/>
</dbReference>
<keyword evidence="8" id="KW-0238">DNA-binding</keyword>
<keyword evidence="3" id="KW-0227">DNA damage</keyword>
<evidence type="ECO:0000256" key="9">
    <source>
        <dbReference type="ARBA" id="ARBA00023204"/>
    </source>
</evidence>
<evidence type="ECO:0000256" key="1">
    <source>
        <dbReference type="ARBA" id="ARBA00022722"/>
    </source>
</evidence>
<evidence type="ECO:0000259" key="16">
    <source>
        <dbReference type="PROSITE" id="PS51217"/>
    </source>
</evidence>
<dbReference type="SUPFAM" id="SSF52540">
    <property type="entry name" value="P-loop containing nucleoside triphosphate hydrolases"/>
    <property type="match status" value="1"/>
</dbReference>
<feature type="domain" description="UvrD-like helicase C-terminal" evidence="16">
    <location>
        <begin position="446"/>
        <end position="742"/>
    </location>
</feature>
<evidence type="ECO:0000256" key="12">
    <source>
        <dbReference type="ARBA" id="ARBA00034808"/>
    </source>
</evidence>
<dbReference type="PROSITE" id="PS51198">
    <property type="entry name" value="UVRD_HELICASE_ATP_BIND"/>
    <property type="match status" value="1"/>
</dbReference>
<evidence type="ECO:0000313" key="17">
    <source>
        <dbReference type="EMBL" id="MBC8588918.1"/>
    </source>
</evidence>
<evidence type="ECO:0000256" key="3">
    <source>
        <dbReference type="ARBA" id="ARBA00022763"/>
    </source>
</evidence>
<proteinExistence type="predicted"/>
<evidence type="ECO:0000256" key="2">
    <source>
        <dbReference type="ARBA" id="ARBA00022741"/>
    </source>
</evidence>
<dbReference type="RefSeq" id="WP_262430374.1">
    <property type="nucleotide sequence ID" value="NZ_JACRTG010000029.1"/>
</dbReference>
<keyword evidence="2 14" id="KW-0547">Nucleotide-binding</keyword>
<dbReference type="InterPro" id="IPR027417">
    <property type="entry name" value="P-loop_NTPase"/>
</dbReference>
<dbReference type="InterPro" id="IPR014016">
    <property type="entry name" value="UvrD-like_ATP-bd"/>
</dbReference>
<dbReference type="GO" id="GO:0005524">
    <property type="term" value="F:ATP binding"/>
    <property type="evidence" value="ECO:0007669"/>
    <property type="project" value="UniProtKB-UniRule"/>
</dbReference>
<evidence type="ECO:0000256" key="14">
    <source>
        <dbReference type="PROSITE-ProRule" id="PRU00560"/>
    </source>
</evidence>
<comment type="catalytic activity">
    <reaction evidence="13">
        <text>ATP + H2O = ADP + phosphate + H(+)</text>
        <dbReference type="Rhea" id="RHEA:13065"/>
        <dbReference type="ChEBI" id="CHEBI:15377"/>
        <dbReference type="ChEBI" id="CHEBI:15378"/>
        <dbReference type="ChEBI" id="CHEBI:30616"/>
        <dbReference type="ChEBI" id="CHEBI:43474"/>
        <dbReference type="ChEBI" id="CHEBI:456216"/>
        <dbReference type="EC" id="5.6.2.4"/>
    </reaction>
</comment>
<evidence type="ECO:0000256" key="11">
    <source>
        <dbReference type="ARBA" id="ARBA00034617"/>
    </source>
</evidence>
<evidence type="ECO:0000313" key="18">
    <source>
        <dbReference type="Proteomes" id="UP000601171"/>
    </source>
</evidence>
<dbReference type="Gene3D" id="3.90.320.10">
    <property type="match status" value="1"/>
</dbReference>
<sequence>MNRLIMDEMSKRDEIINTYDKNYLLEAGAGAGKTTLIVQRIINQILNEDIDPSNIVAITFTKKASTELSERIQKEALKCLLTEKDLSRIDRLKSVDKIFTGTIHSFCQLMLSELPFDADLTPGYEIIEDDGEFHTNIWYNFLRDKQRDYKELADILEYFGINYLKLNSSVLLALNNPDIKFAGYEPIDYKEIFKDFERIKEEYKDLKYKNLGKQKSIAKLVNSILEDDGELKDYLNKFYNTFNGKDFVFDIDKLYNGLIKKGTEIDEPERFRVLIYDLYNLNLKIQRIKYNTCTEFVNMVVDYKRAYYKGKLTFNDLLYKASKLIKESDEAREHFKDKYKYFYVDEFQDTDPMQAELLLYLTHSGFYDGIRGWQDLTPLPGSLFVVGDPKQSIYRFRRADITTYNQVKSMIERTGEVVYLDINFRSSDCICDWVQNTFKKKEGGFFGFGEESNSYQAGFKKILSLWDDKTEESDKQLLGVYLYDYPDRNDEYYVANMVKDLIDNYYIAEKVSTDTIDSNERDYYNQLRRIKASDIMILTKTNEETGVYLKALKKMDIQALLSGEKILGNTREVMNLYILVDALTDYKNNVKLVSALRNSFYIDLETIDLFMEEDKNLAAYIFNRKKQEKIVHPSIKKAFESMSEMISMTRFLSPVGFLERIVEDRVGIFDIYREYGDLELKDANSAIRQAIEIIKSKEIKSFYDLKEELKNLMSKKVSNELPLNEYESKNAVRIMNIHKAKGLEADIVILAGGFKRRSTALSSPCHFVFKNENGENIGYINYPDNNFKTMGPNEEENRNTEMNFISAEIDRLLYVAATRTKSVLIVANTEEEANFLYPLSSQIDNYIDNELEDNIKDDTTEELSYEKQRELALTKDLRIQKEISNPGYVKLIPSKFKLEYNKEKQSYILVKRGPRLKYYNKEKYKKDIYKNPKGPLYGTIVHRAIEILMKKSNNLEKFKDEDVKYSTSRALSEIVEKIQINSANVSQIYHPLSPMASILLEVKLTKGNKEAQTILKEALQDFVEEVLSNFVNNQEVRELLLNAKEVYTEMPFTIAINKENMEIYEMISGLSSNDSSKEFLINGTMDLVIKNVDDTWTILDYKTNTIGMGNAIKTLKRLYTPQLKGYKILFEEILKEEKAYVKDLIIYSTYIDELIYL</sequence>
<evidence type="ECO:0000256" key="5">
    <source>
        <dbReference type="ARBA" id="ARBA00022806"/>
    </source>
</evidence>
<comment type="caution">
    <text evidence="17">The sequence shown here is derived from an EMBL/GenBank/DDBJ whole genome shotgun (WGS) entry which is preliminary data.</text>
</comment>
<protein>
    <recommendedName>
        <fullName evidence="12">DNA 3'-5' helicase</fullName>
        <ecNumber evidence="12">5.6.2.4</ecNumber>
    </recommendedName>
</protein>
<dbReference type="Gene3D" id="3.40.50.300">
    <property type="entry name" value="P-loop containing nucleotide triphosphate hydrolases"/>
    <property type="match status" value="4"/>
</dbReference>
<gene>
    <name evidence="17" type="ORF">H8707_11900</name>
</gene>
<keyword evidence="7 14" id="KW-0067">ATP-binding</keyword>
<accession>A0A926ESF1</accession>
<dbReference type="EMBL" id="JACRTG010000029">
    <property type="protein sequence ID" value="MBC8588918.1"/>
    <property type="molecule type" value="Genomic_DNA"/>
</dbReference>
<keyword evidence="9" id="KW-0234">DNA repair</keyword>
<feature type="domain" description="UvrD-like helicase ATP-binding" evidence="15">
    <location>
        <begin position="6"/>
        <end position="427"/>
    </location>
</feature>
<name>A0A926ESF1_9FIRM</name>
<dbReference type="PANTHER" id="PTHR11070">
    <property type="entry name" value="UVRD / RECB / PCRA DNA HELICASE FAMILY MEMBER"/>
    <property type="match status" value="1"/>
</dbReference>
<dbReference type="GO" id="GO:0009338">
    <property type="term" value="C:exodeoxyribonuclease V complex"/>
    <property type="evidence" value="ECO:0007669"/>
    <property type="project" value="TreeGrafter"/>
</dbReference>
<dbReference type="GO" id="GO:0003677">
    <property type="term" value="F:DNA binding"/>
    <property type="evidence" value="ECO:0007669"/>
    <property type="project" value="UniProtKB-KW"/>
</dbReference>
<keyword evidence="10" id="KW-0413">Isomerase</keyword>